<gene>
    <name evidence="1" type="primary">Cni-Y48G8AL.7</name>
    <name evidence="1" type="synonym">Cnig_chr_I.g2815</name>
    <name evidence="1" type="ORF">B9Z55_002815</name>
</gene>
<organism evidence="1 2">
    <name type="scientific">Caenorhabditis nigoni</name>
    <dbReference type="NCBI Taxonomy" id="1611254"/>
    <lineage>
        <taxon>Eukaryota</taxon>
        <taxon>Metazoa</taxon>
        <taxon>Ecdysozoa</taxon>
        <taxon>Nematoda</taxon>
        <taxon>Chromadorea</taxon>
        <taxon>Rhabditida</taxon>
        <taxon>Rhabditina</taxon>
        <taxon>Rhabditomorpha</taxon>
        <taxon>Rhabditoidea</taxon>
        <taxon>Rhabditidae</taxon>
        <taxon>Peloderinae</taxon>
        <taxon>Caenorhabditis</taxon>
    </lineage>
</organism>
<name>A0A2G5VMA7_9PELO</name>
<evidence type="ECO:0000313" key="1">
    <source>
        <dbReference type="EMBL" id="PIC52892.1"/>
    </source>
</evidence>
<dbReference type="STRING" id="1611254.A0A2G5VMA7"/>
<proteinExistence type="predicted"/>
<dbReference type="OrthoDB" id="5822074at2759"/>
<reference evidence="2" key="1">
    <citation type="submission" date="2017-10" db="EMBL/GenBank/DDBJ databases">
        <title>Rapid genome shrinkage in a self-fertile nematode reveals novel sperm competition proteins.</title>
        <authorList>
            <person name="Yin D."/>
            <person name="Schwarz E.M."/>
            <person name="Thomas C.G."/>
            <person name="Felde R.L."/>
            <person name="Korf I.F."/>
            <person name="Cutter A.D."/>
            <person name="Schartner C.M."/>
            <person name="Ralston E.J."/>
            <person name="Meyer B.J."/>
            <person name="Haag E.S."/>
        </authorList>
    </citation>
    <scope>NUCLEOTIDE SEQUENCE [LARGE SCALE GENOMIC DNA]</scope>
    <source>
        <strain evidence="2">JU1422</strain>
    </source>
</reference>
<protein>
    <submittedName>
        <fullName evidence="1">Uncharacterized protein</fullName>
    </submittedName>
</protein>
<dbReference type="EMBL" id="PDUG01000001">
    <property type="protein sequence ID" value="PIC52892.1"/>
    <property type="molecule type" value="Genomic_DNA"/>
</dbReference>
<dbReference type="AlphaFoldDB" id="A0A2G5VMA7"/>
<comment type="caution">
    <text evidence="1">The sequence shown here is derived from an EMBL/GenBank/DDBJ whole genome shotgun (WGS) entry which is preliminary data.</text>
</comment>
<dbReference type="Proteomes" id="UP000230233">
    <property type="component" value="Chromosome I"/>
</dbReference>
<sequence length="240" mass="27102">MLPIKKAVTQTVSILGRSVSPTEQLALIKKSSADREIKDLLRQCLISAMNFESSSKESLEKSKTLVRKAGDTCEISSRSAAFTAASAMKLKKWNDVDEMLQMATYCPPAITSSIRVKSLAEQSKFNEALAELEKVLMFEEEVFSTGNYSISDEALDALCDAIKAEPESTEKMKRFRNLQRLVTKYGRRTDKSIEDLLFSPIRLGNSESDEEKVDPEFMKSQKFQDFVKQIPYLKDEKLKS</sequence>
<evidence type="ECO:0000313" key="2">
    <source>
        <dbReference type="Proteomes" id="UP000230233"/>
    </source>
</evidence>
<accession>A0A2G5VMA7</accession>
<keyword evidence="2" id="KW-1185">Reference proteome</keyword>